<reference evidence="1" key="1">
    <citation type="journal article" date="2014" name="Int. J. Syst. Evol. Microbiol.">
        <title>Complete genome sequence of Corynebacterium casei LMG S-19264T (=DSM 44701T), isolated from a smear-ripened cheese.</title>
        <authorList>
            <consortium name="US DOE Joint Genome Institute (JGI-PGF)"/>
            <person name="Walter F."/>
            <person name="Albersmeier A."/>
            <person name="Kalinowski J."/>
            <person name="Ruckert C."/>
        </authorList>
    </citation>
    <scope>NUCLEOTIDE SEQUENCE</scope>
    <source>
        <strain evidence="1">CGMCC 4.7110</strain>
    </source>
</reference>
<dbReference type="Proteomes" id="UP000653411">
    <property type="component" value="Unassembled WGS sequence"/>
</dbReference>
<reference evidence="1" key="2">
    <citation type="submission" date="2020-09" db="EMBL/GenBank/DDBJ databases">
        <authorList>
            <person name="Sun Q."/>
            <person name="Zhou Y."/>
        </authorList>
    </citation>
    <scope>NUCLEOTIDE SEQUENCE</scope>
    <source>
        <strain evidence="1">CGMCC 4.7110</strain>
    </source>
</reference>
<sequence>MPVAATHVVVRQADVGTAGVAGGSQQTALNVGPALGVAVAGALMGSGTGEPLLAMAFLAVLGVAAARWLPGASSIASVTPHVDERDRSPHPARR</sequence>
<organism evidence="1 2">
    <name type="scientific">Streptomyces fuscichromogenes</name>
    <dbReference type="NCBI Taxonomy" id="1324013"/>
    <lineage>
        <taxon>Bacteria</taxon>
        <taxon>Bacillati</taxon>
        <taxon>Actinomycetota</taxon>
        <taxon>Actinomycetes</taxon>
        <taxon>Kitasatosporales</taxon>
        <taxon>Streptomycetaceae</taxon>
        <taxon>Streptomyces</taxon>
    </lineage>
</organism>
<evidence type="ECO:0000313" key="1">
    <source>
        <dbReference type="EMBL" id="GGN27618.1"/>
    </source>
</evidence>
<proteinExistence type="predicted"/>
<dbReference type="AlphaFoldDB" id="A0A917XIF7"/>
<dbReference type="EMBL" id="BMML01000016">
    <property type="protein sequence ID" value="GGN27618.1"/>
    <property type="molecule type" value="Genomic_DNA"/>
</dbReference>
<evidence type="ECO:0000313" key="2">
    <source>
        <dbReference type="Proteomes" id="UP000653411"/>
    </source>
</evidence>
<comment type="caution">
    <text evidence="1">The sequence shown here is derived from an EMBL/GenBank/DDBJ whole genome shotgun (WGS) entry which is preliminary data.</text>
</comment>
<dbReference type="InterPro" id="IPR036259">
    <property type="entry name" value="MFS_trans_sf"/>
</dbReference>
<dbReference type="SUPFAM" id="SSF103473">
    <property type="entry name" value="MFS general substrate transporter"/>
    <property type="match status" value="1"/>
</dbReference>
<gene>
    <name evidence="1" type="ORF">GCM10011578_063080</name>
</gene>
<evidence type="ECO:0008006" key="3">
    <source>
        <dbReference type="Google" id="ProtNLM"/>
    </source>
</evidence>
<keyword evidence="2" id="KW-1185">Reference proteome</keyword>
<name>A0A917XIF7_9ACTN</name>
<accession>A0A917XIF7</accession>
<protein>
    <recommendedName>
        <fullName evidence="3">MFS transporter</fullName>
    </recommendedName>
</protein>